<dbReference type="EMBL" id="FXZE01000025">
    <property type="protein sequence ID" value="SMY01831.1"/>
    <property type="molecule type" value="Genomic_DNA"/>
</dbReference>
<proteinExistence type="predicted"/>
<feature type="region of interest" description="Disordered" evidence="1">
    <location>
        <begin position="261"/>
        <end position="293"/>
    </location>
</feature>
<organism evidence="2 3">
    <name type="scientific">Brevibacterium antiquum</name>
    <dbReference type="NCBI Taxonomy" id="234835"/>
    <lineage>
        <taxon>Bacteria</taxon>
        <taxon>Bacillati</taxon>
        <taxon>Actinomycetota</taxon>
        <taxon>Actinomycetes</taxon>
        <taxon>Micrococcales</taxon>
        <taxon>Brevibacteriaceae</taxon>
        <taxon>Brevibacterium</taxon>
    </lineage>
</organism>
<dbReference type="AlphaFoldDB" id="A0A2H1KQ68"/>
<accession>A0A2H1KQ68</accession>
<sequence length="293" mass="31788">MSERTQAAFTVGDEHVRAVRRMAGAALAEARELSIDRSTRVIAEEFLRQEFKRTLPVLDRAREAYRNATIGPSGEEARRRAVELGAVRRAIDAGVQAQTPHLASVAATLQERLPDTSRMVLDSEAGALTRRASLETAARLIPPDPARWDTTVGHRIEASDQFIADVTTLQERNERAATGLRRVTGASTADPRGAALQIACYERMNSQQLHDSERWREQVRTTHSVADQEIERALTKTGVPPMPWAGGMALNTTDAQAGTQHVAMGPGASGADPAHMVPPPKPAQAPSVGMNRL</sequence>
<dbReference type="Proteomes" id="UP000234342">
    <property type="component" value="Unassembled WGS sequence"/>
</dbReference>
<evidence type="ECO:0000313" key="2">
    <source>
        <dbReference type="EMBL" id="SMY01831.1"/>
    </source>
</evidence>
<keyword evidence="3" id="KW-1185">Reference proteome</keyword>
<gene>
    <name evidence="2" type="ORF">BANT10_03318</name>
</gene>
<reference evidence="3" key="1">
    <citation type="submission" date="2017-03" db="EMBL/GenBank/DDBJ databases">
        <authorList>
            <person name="Monnet C."/>
        </authorList>
    </citation>
    <scope>NUCLEOTIDE SEQUENCE [LARGE SCALE GENOMIC DNA]</scope>
    <source>
        <strain evidence="3">P10</strain>
    </source>
</reference>
<evidence type="ECO:0000256" key="1">
    <source>
        <dbReference type="SAM" id="MobiDB-lite"/>
    </source>
</evidence>
<protein>
    <submittedName>
        <fullName evidence="2">Uncharacterized protein</fullName>
    </submittedName>
</protein>
<name>A0A2H1KQ68_9MICO</name>
<evidence type="ECO:0000313" key="3">
    <source>
        <dbReference type="Proteomes" id="UP000234342"/>
    </source>
</evidence>